<comment type="function">
    <text evidence="4">Catalyzes ATP-dependent phosphorylation of adenosylcobinamide and addition of GMP to adenosylcobinamide phosphate.</text>
</comment>
<comment type="catalytic activity">
    <reaction evidence="2">
        <text>adenosylcob(III)inamide phosphate + GTP + H(+) = adenosylcob(III)inamide-GDP + diphosphate</text>
        <dbReference type="Rhea" id="RHEA:22712"/>
        <dbReference type="ChEBI" id="CHEBI:15378"/>
        <dbReference type="ChEBI" id="CHEBI:33019"/>
        <dbReference type="ChEBI" id="CHEBI:37565"/>
        <dbReference type="ChEBI" id="CHEBI:58502"/>
        <dbReference type="ChEBI" id="CHEBI:60487"/>
        <dbReference type="EC" id="2.7.7.62"/>
    </reaction>
</comment>
<evidence type="ECO:0000256" key="12">
    <source>
        <dbReference type="ARBA" id="ARBA00022741"/>
    </source>
</evidence>
<name>A0A4R3K680_9FIRM</name>
<dbReference type="InterPro" id="IPR027417">
    <property type="entry name" value="P-loop_NTPase"/>
</dbReference>
<dbReference type="Gene3D" id="3.40.50.300">
    <property type="entry name" value="P-loop containing nucleotide triphosphate hydrolases"/>
    <property type="match status" value="2"/>
</dbReference>
<comment type="caution">
    <text evidence="18">The sequence shown here is derived from an EMBL/GenBank/DDBJ whole genome shotgun (WGS) entry which is preliminary data.</text>
</comment>
<evidence type="ECO:0000256" key="1">
    <source>
        <dbReference type="ARBA" id="ARBA00000312"/>
    </source>
</evidence>
<dbReference type="UniPathway" id="UPA00148">
    <property type="reaction ID" value="UER00236"/>
</dbReference>
<gene>
    <name evidence="18" type="ORF">EDD59_11299</name>
</gene>
<dbReference type="Pfam" id="PF02283">
    <property type="entry name" value="CobU"/>
    <property type="match status" value="2"/>
</dbReference>
<keyword evidence="12" id="KW-0547">Nucleotide-binding</keyword>
<evidence type="ECO:0000256" key="17">
    <source>
        <dbReference type="ARBA" id="ARBA00030571"/>
    </source>
</evidence>
<evidence type="ECO:0000313" key="18">
    <source>
        <dbReference type="EMBL" id="TCS78338.1"/>
    </source>
</evidence>
<evidence type="ECO:0000256" key="5">
    <source>
        <dbReference type="ARBA" id="ARBA00004692"/>
    </source>
</evidence>
<keyword evidence="18" id="KW-0548">Nucleotidyltransferase</keyword>
<keyword evidence="11 18" id="KW-0808">Transferase</keyword>
<evidence type="ECO:0000256" key="9">
    <source>
        <dbReference type="ARBA" id="ARBA00012523"/>
    </source>
</evidence>
<sequence>MFHVVTGGAGSGKSSFSEDTICRYYEECKTDGPTGNLIYIATMIPYGDETMEKIRRHRSMRAKKGFSTLECYTDLEHLTESELFQSDNGKSCVLLECISNLTANEMYEPEGAGKYAAEKILQGIEKLRKVCSCLVVVTNEVCSDSVRSSKEMELYKKALAEINRKMAEDADIVTEVVYGIPVTIKMKESSYMRKEKEFTEQKTLYLVTGGAYQGKRKFAEKLYGNPQWEDGGACPLEAIYTCEGIYHFEKYIRRMLEEGNEFEGLAKNIAQKNPGLIIVTDEIGYGLVPIDAFERRYRELTGRICTEVAAYSCRVDRVVCGVGMPLKGDR</sequence>
<evidence type="ECO:0000256" key="15">
    <source>
        <dbReference type="ARBA" id="ARBA00023134"/>
    </source>
</evidence>
<keyword evidence="15" id="KW-0342">GTP-binding</keyword>
<dbReference type="GO" id="GO:0009236">
    <property type="term" value="P:cobalamin biosynthetic process"/>
    <property type="evidence" value="ECO:0007669"/>
    <property type="project" value="UniProtKB-UniPathway"/>
</dbReference>
<accession>A0A4R3K680</accession>
<evidence type="ECO:0000256" key="14">
    <source>
        <dbReference type="ARBA" id="ARBA00022840"/>
    </source>
</evidence>
<comment type="catalytic activity">
    <reaction evidence="3">
        <text>adenosylcob(III)inamide + GTP = adenosylcob(III)inamide phosphate + GDP + H(+)</text>
        <dbReference type="Rhea" id="RHEA:15765"/>
        <dbReference type="ChEBI" id="CHEBI:2480"/>
        <dbReference type="ChEBI" id="CHEBI:15378"/>
        <dbReference type="ChEBI" id="CHEBI:37565"/>
        <dbReference type="ChEBI" id="CHEBI:58189"/>
        <dbReference type="ChEBI" id="CHEBI:58502"/>
        <dbReference type="EC" id="2.7.1.156"/>
    </reaction>
</comment>
<evidence type="ECO:0000256" key="13">
    <source>
        <dbReference type="ARBA" id="ARBA00022777"/>
    </source>
</evidence>
<evidence type="ECO:0000256" key="11">
    <source>
        <dbReference type="ARBA" id="ARBA00022679"/>
    </source>
</evidence>
<dbReference type="OrthoDB" id="9799422at2"/>
<dbReference type="RefSeq" id="WP_132381445.1">
    <property type="nucleotide sequence ID" value="NZ_DAIRMY010000014.1"/>
</dbReference>
<dbReference type="PANTHER" id="PTHR34848">
    <property type="match status" value="1"/>
</dbReference>
<evidence type="ECO:0000256" key="10">
    <source>
        <dbReference type="ARBA" id="ARBA00022573"/>
    </source>
</evidence>
<comment type="pathway">
    <text evidence="5">Cofactor biosynthesis; adenosylcobalamin biosynthesis; adenosylcobalamin from cob(II)yrinate a,c-diamide: step 6/7.</text>
</comment>
<reference evidence="18 19" key="1">
    <citation type="submission" date="2019-03" db="EMBL/GenBank/DDBJ databases">
        <title>Genomic Encyclopedia of Type Strains, Phase IV (KMG-IV): sequencing the most valuable type-strain genomes for metagenomic binning, comparative biology and taxonomic classification.</title>
        <authorList>
            <person name="Goeker M."/>
        </authorList>
    </citation>
    <scope>NUCLEOTIDE SEQUENCE [LARGE SCALE GENOMIC DNA]</scope>
    <source>
        <strain evidence="18 19">DSM 29489</strain>
    </source>
</reference>
<keyword evidence="19" id="KW-1185">Reference proteome</keyword>
<comment type="similarity">
    <text evidence="7">Belongs to the CobU/CobP family.</text>
</comment>
<dbReference type="GO" id="GO:0005525">
    <property type="term" value="F:GTP binding"/>
    <property type="evidence" value="ECO:0007669"/>
    <property type="project" value="UniProtKB-KW"/>
</dbReference>
<keyword evidence="10" id="KW-0169">Cobalamin biosynthesis</keyword>
<dbReference type="GO" id="GO:0043752">
    <property type="term" value="F:adenosylcobinamide kinase activity"/>
    <property type="evidence" value="ECO:0007669"/>
    <property type="project" value="UniProtKB-EC"/>
</dbReference>
<protein>
    <recommendedName>
        <fullName evidence="16">Adenosylcobinamide kinase</fullName>
        <ecNumber evidence="8">2.7.1.156</ecNumber>
        <ecNumber evidence="9">2.7.7.62</ecNumber>
    </recommendedName>
    <alternativeName>
        <fullName evidence="17">Adenosylcobinamide-phosphate guanylyltransferase</fullName>
    </alternativeName>
</protein>
<dbReference type="Proteomes" id="UP000295726">
    <property type="component" value="Unassembled WGS sequence"/>
</dbReference>
<dbReference type="EMBL" id="SLZZ01000012">
    <property type="protein sequence ID" value="TCS78338.1"/>
    <property type="molecule type" value="Genomic_DNA"/>
</dbReference>
<evidence type="ECO:0000256" key="3">
    <source>
        <dbReference type="ARBA" id="ARBA00001522"/>
    </source>
</evidence>
<proteinExistence type="inferred from homology"/>
<evidence type="ECO:0000256" key="2">
    <source>
        <dbReference type="ARBA" id="ARBA00000711"/>
    </source>
</evidence>
<evidence type="ECO:0000256" key="8">
    <source>
        <dbReference type="ARBA" id="ARBA00012016"/>
    </source>
</evidence>
<keyword evidence="14" id="KW-0067">ATP-binding</keyword>
<organism evidence="18 19">
    <name type="scientific">Muricomes intestini</name>
    <dbReference type="NCBI Taxonomy" id="1796634"/>
    <lineage>
        <taxon>Bacteria</taxon>
        <taxon>Bacillati</taxon>
        <taxon>Bacillota</taxon>
        <taxon>Clostridia</taxon>
        <taxon>Lachnospirales</taxon>
        <taxon>Lachnospiraceae</taxon>
        <taxon>Muricomes</taxon>
    </lineage>
</organism>
<dbReference type="PANTHER" id="PTHR34848:SF1">
    <property type="entry name" value="BIFUNCTIONAL ADENOSYLCOBALAMIN BIOSYNTHESIS PROTEIN COBU"/>
    <property type="match status" value="1"/>
</dbReference>
<dbReference type="GO" id="GO:0005524">
    <property type="term" value="F:ATP binding"/>
    <property type="evidence" value="ECO:0007669"/>
    <property type="project" value="UniProtKB-KW"/>
</dbReference>
<dbReference type="GO" id="GO:0008820">
    <property type="term" value="F:cobinamide phosphate guanylyltransferase activity"/>
    <property type="evidence" value="ECO:0007669"/>
    <property type="project" value="UniProtKB-EC"/>
</dbReference>
<evidence type="ECO:0000313" key="19">
    <source>
        <dbReference type="Proteomes" id="UP000295726"/>
    </source>
</evidence>
<evidence type="ECO:0000256" key="6">
    <source>
        <dbReference type="ARBA" id="ARBA00005159"/>
    </source>
</evidence>
<dbReference type="SUPFAM" id="SSF52540">
    <property type="entry name" value="P-loop containing nucleoside triphosphate hydrolases"/>
    <property type="match status" value="2"/>
</dbReference>
<comment type="pathway">
    <text evidence="6">Cofactor biosynthesis; adenosylcobalamin biosynthesis; adenosylcobalamin from cob(II)yrinate a,c-diamide: step 5/7.</text>
</comment>
<dbReference type="EC" id="2.7.1.156" evidence="8"/>
<keyword evidence="13 18" id="KW-0418">Kinase</keyword>
<dbReference type="CDD" id="cd00544">
    <property type="entry name" value="CobU"/>
    <property type="match status" value="1"/>
</dbReference>
<evidence type="ECO:0000256" key="4">
    <source>
        <dbReference type="ARBA" id="ARBA00003889"/>
    </source>
</evidence>
<evidence type="ECO:0000256" key="7">
    <source>
        <dbReference type="ARBA" id="ARBA00007490"/>
    </source>
</evidence>
<dbReference type="InterPro" id="IPR003203">
    <property type="entry name" value="CobU/CobP"/>
</dbReference>
<evidence type="ECO:0000256" key="16">
    <source>
        <dbReference type="ARBA" id="ARBA00029570"/>
    </source>
</evidence>
<dbReference type="EC" id="2.7.7.62" evidence="9"/>
<comment type="catalytic activity">
    <reaction evidence="1">
        <text>adenosylcob(III)inamide + ATP = adenosylcob(III)inamide phosphate + ADP + H(+)</text>
        <dbReference type="Rhea" id="RHEA:15769"/>
        <dbReference type="ChEBI" id="CHEBI:2480"/>
        <dbReference type="ChEBI" id="CHEBI:15378"/>
        <dbReference type="ChEBI" id="CHEBI:30616"/>
        <dbReference type="ChEBI" id="CHEBI:58502"/>
        <dbReference type="ChEBI" id="CHEBI:456216"/>
        <dbReference type="EC" id="2.7.1.156"/>
    </reaction>
</comment>
<dbReference type="AlphaFoldDB" id="A0A4R3K680"/>